<dbReference type="PANTHER" id="PTHR21221:SF1">
    <property type="entry name" value="UREIDOGLYCOLATE LYASE"/>
    <property type="match status" value="1"/>
</dbReference>
<dbReference type="AlphaFoldDB" id="M2ZEY8"/>
<name>M2ZEY8_PSEFD</name>
<evidence type="ECO:0000313" key="6">
    <source>
        <dbReference type="EMBL" id="EME77689.1"/>
    </source>
</evidence>
<evidence type="ECO:0000256" key="1">
    <source>
        <dbReference type="ARBA" id="ARBA00011738"/>
    </source>
</evidence>
<dbReference type="InterPro" id="IPR047233">
    <property type="entry name" value="UAH_cupin"/>
</dbReference>
<dbReference type="CDD" id="cd20298">
    <property type="entry name" value="cupin_UAH"/>
    <property type="match status" value="1"/>
</dbReference>
<dbReference type="InterPro" id="IPR007247">
    <property type="entry name" value="Ureidogly_lyase"/>
</dbReference>
<dbReference type="eggNOG" id="ENOG502S1JQ">
    <property type="taxonomic scope" value="Eukaryota"/>
</dbReference>
<protein>
    <recommendedName>
        <fullName evidence="8">Ureidoglycolate hydrolase</fullName>
    </recommendedName>
</protein>
<feature type="region of interest" description="Disordered" evidence="5">
    <location>
        <begin position="141"/>
        <end position="203"/>
    </location>
</feature>
<dbReference type="KEGG" id="pfj:MYCFIDRAFT_145680"/>
<keyword evidence="3" id="KW-0456">Lyase</keyword>
<gene>
    <name evidence="6" type="ORF">MYCFIDRAFT_145680</name>
</gene>
<dbReference type="SUPFAM" id="SSF51182">
    <property type="entry name" value="RmlC-like cupins"/>
    <property type="match status" value="1"/>
</dbReference>
<dbReference type="GO" id="GO:0000256">
    <property type="term" value="P:allantoin catabolic process"/>
    <property type="evidence" value="ECO:0007669"/>
    <property type="project" value="InterPro"/>
</dbReference>
<dbReference type="HOGENOM" id="CLU_070848_0_0_1"/>
<dbReference type="OrthoDB" id="10266039at2759"/>
<feature type="compositionally biased region" description="Polar residues" evidence="5">
    <location>
        <begin position="175"/>
        <end position="187"/>
    </location>
</feature>
<dbReference type="GeneID" id="19331316"/>
<dbReference type="RefSeq" id="XP_007931478.1">
    <property type="nucleotide sequence ID" value="XM_007933287.1"/>
</dbReference>
<dbReference type="EMBL" id="KB446564">
    <property type="protein sequence ID" value="EME77689.1"/>
    <property type="molecule type" value="Genomic_DNA"/>
</dbReference>
<evidence type="ECO:0000313" key="7">
    <source>
        <dbReference type="Proteomes" id="UP000016932"/>
    </source>
</evidence>
<evidence type="ECO:0000256" key="2">
    <source>
        <dbReference type="ARBA" id="ARBA00022631"/>
    </source>
</evidence>
<comment type="catalytic activity">
    <reaction evidence="4">
        <text>(S)-ureidoglycolate = urea + glyoxylate</text>
        <dbReference type="Rhea" id="RHEA:11304"/>
        <dbReference type="ChEBI" id="CHEBI:16199"/>
        <dbReference type="ChEBI" id="CHEBI:36655"/>
        <dbReference type="ChEBI" id="CHEBI:57296"/>
        <dbReference type="EC" id="4.3.2.3"/>
    </reaction>
</comment>
<dbReference type="Gene3D" id="2.60.120.480">
    <property type="entry name" value="Ureidoglycolate hydrolase"/>
    <property type="match status" value="1"/>
</dbReference>
<dbReference type="Pfam" id="PF04115">
    <property type="entry name" value="Ureidogly_lyase"/>
    <property type="match status" value="1"/>
</dbReference>
<reference evidence="6 7" key="1">
    <citation type="journal article" date="2012" name="PLoS Pathog.">
        <title>Diverse lifestyles and strategies of plant pathogenesis encoded in the genomes of eighteen Dothideomycetes fungi.</title>
        <authorList>
            <person name="Ohm R.A."/>
            <person name="Feau N."/>
            <person name="Henrissat B."/>
            <person name="Schoch C.L."/>
            <person name="Horwitz B.A."/>
            <person name="Barry K.W."/>
            <person name="Condon B.J."/>
            <person name="Copeland A.C."/>
            <person name="Dhillon B."/>
            <person name="Glaser F."/>
            <person name="Hesse C.N."/>
            <person name="Kosti I."/>
            <person name="LaButti K."/>
            <person name="Lindquist E.A."/>
            <person name="Lucas S."/>
            <person name="Salamov A.A."/>
            <person name="Bradshaw R.E."/>
            <person name="Ciuffetti L."/>
            <person name="Hamelin R.C."/>
            <person name="Kema G.H.J."/>
            <person name="Lawrence C."/>
            <person name="Scott J.A."/>
            <person name="Spatafora J.W."/>
            <person name="Turgeon B.G."/>
            <person name="de Wit P.J.G.M."/>
            <person name="Zhong S."/>
            <person name="Goodwin S.B."/>
            <person name="Grigoriev I.V."/>
        </authorList>
    </citation>
    <scope>NUCLEOTIDE SEQUENCE [LARGE SCALE GENOMIC DNA]</scope>
    <source>
        <strain evidence="6 7">CIRAD86</strain>
    </source>
</reference>
<dbReference type="GO" id="GO:0006144">
    <property type="term" value="P:purine nucleobase metabolic process"/>
    <property type="evidence" value="ECO:0007669"/>
    <property type="project" value="UniProtKB-KW"/>
</dbReference>
<dbReference type="Proteomes" id="UP000016932">
    <property type="component" value="Unassembled WGS sequence"/>
</dbReference>
<proteinExistence type="predicted"/>
<evidence type="ECO:0000256" key="4">
    <source>
        <dbReference type="ARBA" id="ARBA00047684"/>
    </source>
</evidence>
<keyword evidence="7" id="KW-1185">Reference proteome</keyword>
<accession>M2ZEY8</accession>
<dbReference type="InterPro" id="IPR024060">
    <property type="entry name" value="Ureidoglycolate_lyase_dom_sf"/>
</dbReference>
<evidence type="ECO:0008006" key="8">
    <source>
        <dbReference type="Google" id="ProtNLM"/>
    </source>
</evidence>
<dbReference type="InterPro" id="IPR011051">
    <property type="entry name" value="RmlC_Cupin_sf"/>
</dbReference>
<keyword evidence="2" id="KW-0659">Purine metabolism</keyword>
<dbReference type="PANTHER" id="PTHR21221">
    <property type="entry name" value="UREIDOGLYCOLATE HYDROLASE"/>
    <property type="match status" value="1"/>
</dbReference>
<evidence type="ECO:0000256" key="5">
    <source>
        <dbReference type="SAM" id="MobiDB-lite"/>
    </source>
</evidence>
<organism evidence="6 7">
    <name type="scientific">Pseudocercospora fijiensis (strain CIRAD86)</name>
    <name type="common">Black leaf streak disease fungus</name>
    <name type="synonym">Mycosphaerella fijiensis</name>
    <dbReference type="NCBI Taxonomy" id="383855"/>
    <lineage>
        <taxon>Eukaryota</taxon>
        <taxon>Fungi</taxon>
        <taxon>Dikarya</taxon>
        <taxon>Ascomycota</taxon>
        <taxon>Pezizomycotina</taxon>
        <taxon>Dothideomycetes</taxon>
        <taxon>Dothideomycetidae</taxon>
        <taxon>Mycosphaerellales</taxon>
        <taxon>Mycosphaerellaceae</taxon>
        <taxon>Pseudocercospora</taxon>
    </lineage>
</organism>
<dbReference type="GO" id="GO:0050385">
    <property type="term" value="F:ureidoglycolate lyase activity"/>
    <property type="evidence" value="ECO:0007669"/>
    <property type="project" value="UniProtKB-EC"/>
</dbReference>
<evidence type="ECO:0000256" key="3">
    <source>
        <dbReference type="ARBA" id="ARBA00023239"/>
    </source>
</evidence>
<dbReference type="VEuPathDB" id="FungiDB:MYCFIDRAFT_145680"/>
<comment type="subunit">
    <text evidence="1">Homodimer.</text>
</comment>
<sequence length="295" mass="32664">MAVRAQKHSSNQTILASNSITPNNFSEFGTVIQNPSTHSQTDLDDNGQWRLEFSVANQGTATKWIDATYLENYYDRAASGKSAKVVVNMFVSKSRTLKDGKYFDVKILERHPFTSQTFVPMGVGKNDENTKYLVIVAPTLPSGRGRGSRDKPYPTQDIRRKKSLKERLLGARPNPFTNDYSSSTTPAVSERGVDRWRRPKGSGEPDLENLRAFVVRGDQAVTYGPGTWHAPMVVLGEKEIEFVVMQYANGVGLEDCQEIDIVGGELRVDIGAKPAAVKGVDEDESSKPGYMRAKL</sequence>
<dbReference type="STRING" id="383855.M2ZEY8"/>
<dbReference type="GO" id="GO:0004848">
    <property type="term" value="F:ureidoglycolate hydrolase activity"/>
    <property type="evidence" value="ECO:0007669"/>
    <property type="project" value="InterPro"/>
</dbReference>